<reference evidence="2" key="1">
    <citation type="submission" date="2017-08" db="EMBL/GenBank/DDBJ databases">
        <authorList>
            <consortium name="Urmite Genomes"/>
        </authorList>
    </citation>
    <scope>NUCLEOTIDE SEQUENCE [LARGE SCALE GENOMIC DNA]</scope>
    <source>
        <strain evidence="2">IHUMI-LCC2</strain>
    </source>
</reference>
<feature type="transmembrane region" description="Helical" evidence="1">
    <location>
        <begin position="92"/>
        <end position="116"/>
    </location>
</feature>
<dbReference type="EMBL" id="LT906555">
    <property type="protein sequence ID" value="SNW62039.1"/>
    <property type="molecule type" value="Genomic_DNA"/>
</dbReference>
<accession>A0A2I2L3J1</accession>
<organism evidence="2">
    <name type="scientific">Orpheovirus IHUMI-LCC2</name>
    <dbReference type="NCBI Taxonomy" id="2023057"/>
    <lineage>
        <taxon>Viruses</taxon>
        <taxon>Varidnaviria</taxon>
        <taxon>Bamfordvirae</taxon>
        <taxon>Nucleocytoviricota</taxon>
        <taxon>Megaviricetes</taxon>
        <taxon>Pimascovirales</taxon>
        <taxon>Ocovirineae</taxon>
        <taxon>Orpheoviridae</taxon>
        <taxon>Alphaorpheovirus</taxon>
        <taxon>Alphaorpheovirus massiliense</taxon>
    </lineage>
</organism>
<dbReference type="Proteomes" id="UP000236316">
    <property type="component" value="Segment"/>
</dbReference>
<gene>
    <name evidence="2" type="ORF">ORPV_135</name>
</gene>
<evidence type="ECO:0000313" key="3">
    <source>
        <dbReference type="Proteomes" id="UP000236316"/>
    </source>
</evidence>
<evidence type="ECO:0000256" key="1">
    <source>
        <dbReference type="SAM" id="Phobius"/>
    </source>
</evidence>
<sequence>MISNIHLFYSINLIGINNPKYMKNGASVYGLDNKYLPTSNREICQNVMSCMEKICVIYSGGEASHVVFDPLYKINSCQEDIYLYEKLQDLDWTILASYILIPISFVFFTTLLIVYLSCNISKGMVVNFVEIVIRCPTYLAYILYIIFICNNMNFDINFTSVDIFSKATILAFLAFEFIFTRIHLTNIIQRYNEYQELIE</sequence>
<keyword evidence="3" id="KW-1185">Reference proteome</keyword>
<dbReference type="KEGG" id="vg:35381890"/>
<keyword evidence="1" id="KW-1133">Transmembrane helix</keyword>
<protein>
    <submittedName>
        <fullName evidence="2">Transmembrane domain-containing protein</fullName>
    </submittedName>
</protein>
<keyword evidence="1 2" id="KW-0812">Transmembrane</keyword>
<dbReference type="GeneID" id="35381890"/>
<dbReference type="RefSeq" id="YP_009448341.1">
    <property type="nucleotide sequence ID" value="NC_036594.1"/>
</dbReference>
<proteinExistence type="predicted"/>
<evidence type="ECO:0000313" key="2">
    <source>
        <dbReference type="EMBL" id="SNW62039.1"/>
    </source>
</evidence>
<name>A0A2I2L3J1_9VIRU</name>
<feature type="transmembrane region" description="Helical" evidence="1">
    <location>
        <begin position="167"/>
        <end position="184"/>
    </location>
</feature>
<keyword evidence="1" id="KW-0472">Membrane</keyword>
<feature type="transmembrane region" description="Helical" evidence="1">
    <location>
        <begin position="128"/>
        <end position="147"/>
    </location>
</feature>